<dbReference type="Pfam" id="PF13392">
    <property type="entry name" value="HNH_3"/>
    <property type="match status" value="1"/>
</dbReference>
<evidence type="ECO:0000259" key="1">
    <source>
        <dbReference type="Pfam" id="PF13392"/>
    </source>
</evidence>
<feature type="domain" description="HNH nuclease" evidence="1">
    <location>
        <begin position="106"/>
        <end position="147"/>
    </location>
</feature>
<dbReference type="InterPro" id="IPR044925">
    <property type="entry name" value="His-Me_finger_sf"/>
</dbReference>
<dbReference type="AlphaFoldDB" id="A0A0F9PJI0"/>
<gene>
    <name evidence="2" type="ORF">LCGC14_1130450</name>
</gene>
<dbReference type="SUPFAM" id="SSF54060">
    <property type="entry name" value="His-Me finger endonucleases"/>
    <property type="match status" value="1"/>
</dbReference>
<dbReference type="EMBL" id="LAZR01005290">
    <property type="protein sequence ID" value="KKN01176.1"/>
    <property type="molecule type" value="Genomic_DNA"/>
</dbReference>
<protein>
    <recommendedName>
        <fullName evidence="1">HNH nuclease domain-containing protein</fullName>
    </recommendedName>
</protein>
<sequence length="191" mass="22576">MTQLGDIKRAKEIGRAGANKYMWVNCPVCEENRWVETRNGIPKSQRCRRCVTIQRNKEMNPKRLGEKHPLWKGGRLQVNNGYVYIYVPRDDFFYSMVNHSGYVLEHRLVMAKSLGRNLYSWEVVHHKNHIRDDNRRENLQLVSVDRHRQITILERKVNDLEKRVTLLEAENIILKGATNGYINPKHHDYGI</sequence>
<reference evidence="2" key="1">
    <citation type="journal article" date="2015" name="Nature">
        <title>Complex archaea that bridge the gap between prokaryotes and eukaryotes.</title>
        <authorList>
            <person name="Spang A."/>
            <person name="Saw J.H."/>
            <person name="Jorgensen S.L."/>
            <person name="Zaremba-Niedzwiedzka K."/>
            <person name="Martijn J."/>
            <person name="Lind A.E."/>
            <person name="van Eijk R."/>
            <person name="Schleper C."/>
            <person name="Guy L."/>
            <person name="Ettema T.J."/>
        </authorList>
    </citation>
    <scope>NUCLEOTIDE SEQUENCE</scope>
</reference>
<proteinExistence type="predicted"/>
<accession>A0A0F9PJI0</accession>
<name>A0A0F9PJI0_9ZZZZ</name>
<comment type="caution">
    <text evidence="2">The sequence shown here is derived from an EMBL/GenBank/DDBJ whole genome shotgun (WGS) entry which is preliminary data.</text>
</comment>
<dbReference type="InterPro" id="IPR003615">
    <property type="entry name" value="HNH_nuc"/>
</dbReference>
<evidence type="ECO:0000313" key="2">
    <source>
        <dbReference type="EMBL" id="KKN01176.1"/>
    </source>
</evidence>
<dbReference type="Gene3D" id="3.90.75.20">
    <property type="match status" value="1"/>
</dbReference>
<organism evidence="2">
    <name type="scientific">marine sediment metagenome</name>
    <dbReference type="NCBI Taxonomy" id="412755"/>
    <lineage>
        <taxon>unclassified sequences</taxon>
        <taxon>metagenomes</taxon>
        <taxon>ecological metagenomes</taxon>
    </lineage>
</organism>